<dbReference type="Proteomes" id="UP001203423">
    <property type="component" value="Unassembled WGS sequence"/>
</dbReference>
<keyword evidence="2" id="KW-1185">Reference proteome</keyword>
<evidence type="ECO:0000313" key="2">
    <source>
        <dbReference type="Proteomes" id="UP001203423"/>
    </source>
</evidence>
<gene>
    <name evidence="1" type="ORF">L2764_26350</name>
</gene>
<dbReference type="Gene3D" id="3.40.50.720">
    <property type="entry name" value="NAD(P)-binding Rossmann-like Domain"/>
    <property type="match status" value="1"/>
</dbReference>
<sequence>MIIKNKRIFITGAESGIGLGTAQYCLAQGASQLFLLDSDKSAVIHLNKLYASEDNVHIIT</sequence>
<comment type="caution">
    <text evidence="1">The sequence shown here is derived from an EMBL/GenBank/DDBJ whole genome shotgun (WGS) entry which is preliminary data.</text>
</comment>
<organism evidence="1 2">
    <name type="scientific">Shewanella surugensis</name>
    <dbReference type="NCBI Taxonomy" id="212020"/>
    <lineage>
        <taxon>Bacteria</taxon>
        <taxon>Pseudomonadati</taxon>
        <taxon>Pseudomonadota</taxon>
        <taxon>Gammaproteobacteria</taxon>
        <taxon>Alteromonadales</taxon>
        <taxon>Shewanellaceae</taxon>
        <taxon>Shewanella</taxon>
    </lineage>
</organism>
<dbReference type="InterPro" id="IPR036291">
    <property type="entry name" value="NAD(P)-bd_dom_sf"/>
</dbReference>
<dbReference type="RefSeq" id="WP_248943307.1">
    <property type="nucleotide sequence ID" value="NZ_JAKIKS010000239.1"/>
</dbReference>
<evidence type="ECO:0008006" key="3">
    <source>
        <dbReference type="Google" id="ProtNLM"/>
    </source>
</evidence>
<reference evidence="1 2" key="1">
    <citation type="submission" date="2022-01" db="EMBL/GenBank/DDBJ databases">
        <title>Whole genome-based taxonomy of the Shewanellaceae.</title>
        <authorList>
            <person name="Martin-Rodriguez A.J."/>
        </authorList>
    </citation>
    <scope>NUCLEOTIDE SEQUENCE [LARGE SCALE GENOMIC DNA]</scope>
    <source>
        <strain evidence="1 2">DSM 17177</strain>
    </source>
</reference>
<proteinExistence type="predicted"/>
<name>A0ABT0LJJ2_9GAMM</name>
<dbReference type="SUPFAM" id="SSF51735">
    <property type="entry name" value="NAD(P)-binding Rossmann-fold domains"/>
    <property type="match status" value="1"/>
</dbReference>
<evidence type="ECO:0000313" key="1">
    <source>
        <dbReference type="EMBL" id="MCL1127879.1"/>
    </source>
</evidence>
<dbReference type="EMBL" id="JAKIKS010000239">
    <property type="protein sequence ID" value="MCL1127879.1"/>
    <property type="molecule type" value="Genomic_DNA"/>
</dbReference>
<protein>
    <recommendedName>
        <fullName evidence="3">SDR family NAD(P)-dependent oxidoreductase</fullName>
    </recommendedName>
</protein>
<accession>A0ABT0LJJ2</accession>